<sequence>MHRLTSVGMRFAFYGRVSTEDHQDPAASRSWQIERAQTLVSSASGRIVKEHFDIGVSRSLPWKRRPNASRLLEAIKSRGRLFDAVVIGEPQRAFHGEQFGMTFPVLVHYGVELWVPEIGGPVDPGSDAHDLVMVLYGGLSKGERNRVRLRVRATMAAQTRIEGRYLGGRPPYGYRIADAGPHPNPARAADGRRLHRLEPDPDAAPVVVRIFAECLARRGLSAIARGLTRDGVACPSAHDQARNPHRRGERWQPGAVRAILTNPRYTGRQVWSRQRGDEVLLDVDDVAAGYTTRRRWNHPDDWAWSTDLAHPPLVDPETFTQAQTARRTRGAAGDTGRQPRRSDRPYLFRGLLYCGRCGRRMGAGVHHGHVYYRCVARQLAEPPVDHPPTVYVRQDALTAPVTAFLRQGPPFPADLAGDRLAPALVASEAELRAATARLADTYARCGLHLIYHPDRETVTLTIPNGAAPATPGGRAEVRQAEFVVY</sequence>
<gene>
    <name evidence="3" type="ORF">Air01nite_27590</name>
</gene>
<evidence type="ECO:0000313" key="3">
    <source>
        <dbReference type="EMBL" id="GIF56664.1"/>
    </source>
</evidence>
<dbReference type="InterPro" id="IPR006119">
    <property type="entry name" value="Resolv_N"/>
</dbReference>
<dbReference type="Pfam" id="PF07508">
    <property type="entry name" value="Recombinase"/>
    <property type="match status" value="1"/>
</dbReference>
<dbReference type="Pfam" id="PF13408">
    <property type="entry name" value="Zn_ribbon_recom"/>
    <property type="match status" value="1"/>
</dbReference>
<dbReference type="EMBL" id="BONC01000016">
    <property type="protein sequence ID" value="GIF56664.1"/>
    <property type="molecule type" value="Genomic_DNA"/>
</dbReference>
<feature type="region of interest" description="Disordered" evidence="1">
    <location>
        <begin position="321"/>
        <end position="343"/>
    </location>
</feature>
<dbReference type="InterPro" id="IPR036162">
    <property type="entry name" value="Resolvase-like_N_sf"/>
</dbReference>
<dbReference type="InterPro" id="IPR050639">
    <property type="entry name" value="SSR_resolvase"/>
</dbReference>
<name>A0ABQ4C1N7_9ACTN</name>
<dbReference type="PANTHER" id="PTHR30461:SF23">
    <property type="entry name" value="DNA RECOMBINASE-RELATED"/>
    <property type="match status" value="1"/>
</dbReference>
<dbReference type="CDD" id="cd00338">
    <property type="entry name" value="Ser_Recombinase"/>
    <property type="match status" value="1"/>
</dbReference>
<dbReference type="PANTHER" id="PTHR30461">
    <property type="entry name" value="DNA-INVERTASE FROM LAMBDOID PROPHAGE"/>
    <property type="match status" value="1"/>
</dbReference>
<feature type="compositionally biased region" description="Low complexity" evidence="1">
    <location>
        <begin position="321"/>
        <end position="336"/>
    </location>
</feature>
<dbReference type="InterPro" id="IPR011109">
    <property type="entry name" value="DNA_bind_recombinase_dom"/>
</dbReference>
<dbReference type="Pfam" id="PF00239">
    <property type="entry name" value="Resolvase"/>
    <property type="match status" value="1"/>
</dbReference>
<organism evidence="3 4">
    <name type="scientific">Asanoa iriomotensis</name>
    <dbReference type="NCBI Taxonomy" id="234613"/>
    <lineage>
        <taxon>Bacteria</taxon>
        <taxon>Bacillati</taxon>
        <taxon>Actinomycetota</taxon>
        <taxon>Actinomycetes</taxon>
        <taxon>Micromonosporales</taxon>
        <taxon>Micromonosporaceae</taxon>
        <taxon>Asanoa</taxon>
    </lineage>
</organism>
<feature type="domain" description="Recombinase" evidence="2">
    <location>
        <begin position="171"/>
        <end position="332"/>
    </location>
</feature>
<dbReference type="InterPro" id="IPR025827">
    <property type="entry name" value="Zn_ribbon_recom_dom"/>
</dbReference>
<evidence type="ECO:0000259" key="2">
    <source>
        <dbReference type="PROSITE" id="PS51737"/>
    </source>
</evidence>
<dbReference type="PROSITE" id="PS51737">
    <property type="entry name" value="RECOMBINASE_DNA_BIND"/>
    <property type="match status" value="1"/>
</dbReference>
<dbReference type="Gene3D" id="3.90.1750.20">
    <property type="entry name" value="Putative Large Serine Recombinase, Chain B, Domain 2"/>
    <property type="match status" value="1"/>
</dbReference>
<comment type="caution">
    <text evidence="3">The sequence shown here is derived from an EMBL/GenBank/DDBJ whole genome shotgun (WGS) entry which is preliminary data.</text>
</comment>
<evidence type="ECO:0000256" key="1">
    <source>
        <dbReference type="SAM" id="MobiDB-lite"/>
    </source>
</evidence>
<proteinExistence type="predicted"/>
<reference evidence="3 4" key="1">
    <citation type="submission" date="2021-01" db="EMBL/GenBank/DDBJ databases">
        <title>Whole genome shotgun sequence of Asanoa iriomotensis NBRC 100142.</title>
        <authorList>
            <person name="Komaki H."/>
            <person name="Tamura T."/>
        </authorList>
    </citation>
    <scope>NUCLEOTIDE SEQUENCE [LARGE SCALE GENOMIC DNA]</scope>
    <source>
        <strain evidence="3 4">NBRC 100142</strain>
    </source>
</reference>
<accession>A0ABQ4C1N7</accession>
<keyword evidence="4" id="KW-1185">Reference proteome</keyword>
<evidence type="ECO:0000313" key="4">
    <source>
        <dbReference type="Proteomes" id="UP000624325"/>
    </source>
</evidence>
<dbReference type="Gene3D" id="3.40.50.1390">
    <property type="entry name" value="Resolvase, N-terminal catalytic domain"/>
    <property type="match status" value="1"/>
</dbReference>
<dbReference type="SUPFAM" id="SSF53041">
    <property type="entry name" value="Resolvase-like"/>
    <property type="match status" value="1"/>
</dbReference>
<protein>
    <submittedName>
        <fullName evidence="3">Recombinase</fullName>
    </submittedName>
</protein>
<dbReference type="SMART" id="SM00857">
    <property type="entry name" value="Resolvase"/>
    <property type="match status" value="1"/>
</dbReference>
<dbReference type="InterPro" id="IPR038109">
    <property type="entry name" value="DNA_bind_recomb_sf"/>
</dbReference>
<dbReference type="Proteomes" id="UP000624325">
    <property type="component" value="Unassembled WGS sequence"/>
</dbReference>
<dbReference type="RefSeq" id="WP_239090706.1">
    <property type="nucleotide sequence ID" value="NZ_BAAALU010000001.1"/>
</dbReference>